<evidence type="ECO:0000256" key="7">
    <source>
        <dbReference type="ARBA" id="ARBA00023136"/>
    </source>
</evidence>
<dbReference type="InterPro" id="IPR006674">
    <property type="entry name" value="HD_domain"/>
</dbReference>
<evidence type="ECO:0000313" key="10">
    <source>
        <dbReference type="EMBL" id="MET3732615.1"/>
    </source>
</evidence>
<dbReference type="InterPro" id="IPR009218">
    <property type="entry name" value="HD_phosphohydro"/>
</dbReference>
<feature type="transmembrane region" description="Helical" evidence="8">
    <location>
        <begin position="242"/>
        <end position="260"/>
    </location>
</feature>
<dbReference type="Pfam" id="PF01966">
    <property type="entry name" value="HD"/>
    <property type="match status" value="1"/>
</dbReference>
<sequence>MTIIQKAENFIFELFKDKVSKDHLYHNFHHIIRVVEAATEIGKASDLNANQLEIVQLAAWFHDAGFSVSNDLHEQHSVKIAEDFLSKEGYPSEKITEVKRIILATEHHSQPKDILEEIILDADTSHFANENYIGIAELLKAEWEATLNLVYTDSEWAIINRNLLLNEHRYYTNYARTHWNAGKEANIVALQKRLNKLENPEENGKGKKKEVKDDRFSRAIDTMFRVTLNNHTRLSEIADSKANILLSVNAIIISIILGTLVPKLDSPSNMHLIYPTLVLMVFSVTTVIFAILSTQPKVTEGTFTKEQVANRQVNILFFGNFHKMQLPDFEWAMNDLMQNREELYNALTRDLYYLGLVLDRKYKLLRITYMIFTVGIILSMVAFIWAFANIEIAAN</sequence>
<keyword evidence="5 8" id="KW-1133">Transmembrane helix</keyword>
<dbReference type="Pfam" id="PF18967">
    <property type="entry name" value="PycTM"/>
    <property type="match status" value="1"/>
</dbReference>
<evidence type="ECO:0000256" key="2">
    <source>
        <dbReference type="ARBA" id="ARBA00022475"/>
    </source>
</evidence>
<gene>
    <name evidence="10" type="ORF">ABID46_002205</name>
</gene>
<dbReference type="InterPro" id="IPR043760">
    <property type="entry name" value="PycTM_dom"/>
</dbReference>
<dbReference type="CDD" id="cd00077">
    <property type="entry name" value="HDc"/>
    <property type="match status" value="1"/>
</dbReference>
<dbReference type="Proteomes" id="UP001549146">
    <property type="component" value="Unassembled WGS sequence"/>
</dbReference>
<keyword evidence="4" id="KW-0547">Nucleotide-binding</keyword>
<comment type="subcellular location">
    <subcellularLocation>
        <location evidence="1">Cell membrane</location>
    </subcellularLocation>
</comment>
<evidence type="ECO:0000313" key="11">
    <source>
        <dbReference type="Proteomes" id="UP001549146"/>
    </source>
</evidence>
<proteinExistence type="predicted"/>
<keyword evidence="7 8" id="KW-0472">Membrane</keyword>
<evidence type="ECO:0000256" key="6">
    <source>
        <dbReference type="ARBA" id="ARBA00023118"/>
    </source>
</evidence>
<dbReference type="PANTHER" id="PTHR21174:SF0">
    <property type="entry name" value="HD PHOSPHOHYDROLASE FAMILY PROTEIN-RELATED"/>
    <property type="match status" value="1"/>
</dbReference>
<keyword evidence="2" id="KW-1003">Cell membrane</keyword>
<feature type="transmembrane region" description="Helical" evidence="8">
    <location>
        <begin position="367"/>
        <end position="388"/>
    </location>
</feature>
<comment type="caution">
    <text evidence="10">The sequence shown here is derived from an EMBL/GenBank/DDBJ whole genome shotgun (WGS) entry which is preliminary data.</text>
</comment>
<accession>A0ABV2LVM7</accession>
<dbReference type="InterPro" id="IPR003607">
    <property type="entry name" value="HD/PDEase_dom"/>
</dbReference>
<dbReference type="PROSITE" id="PS51831">
    <property type="entry name" value="HD"/>
    <property type="match status" value="1"/>
</dbReference>
<keyword evidence="11" id="KW-1185">Reference proteome</keyword>
<dbReference type="SMART" id="SM00471">
    <property type="entry name" value="HDc"/>
    <property type="match status" value="1"/>
</dbReference>
<evidence type="ECO:0000259" key="9">
    <source>
        <dbReference type="PROSITE" id="PS51831"/>
    </source>
</evidence>
<dbReference type="EMBL" id="JBEPMO010000015">
    <property type="protein sequence ID" value="MET3732615.1"/>
    <property type="molecule type" value="Genomic_DNA"/>
</dbReference>
<dbReference type="PANTHER" id="PTHR21174">
    <property type="match status" value="1"/>
</dbReference>
<evidence type="ECO:0000256" key="8">
    <source>
        <dbReference type="SAM" id="Phobius"/>
    </source>
</evidence>
<evidence type="ECO:0000256" key="1">
    <source>
        <dbReference type="ARBA" id="ARBA00004236"/>
    </source>
</evidence>
<protein>
    <submittedName>
        <fullName evidence="10">Metal-dependent HD superfamily phosphohydrolase</fullName>
    </submittedName>
</protein>
<evidence type="ECO:0000256" key="4">
    <source>
        <dbReference type="ARBA" id="ARBA00022741"/>
    </source>
</evidence>
<name>A0ABV2LVM7_9FLAO</name>
<keyword evidence="3 8" id="KW-0812">Transmembrane</keyword>
<feature type="transmembrane region" description="Helical" evidence="8">
    <location>
        <begin position="272"/>
        <end position="292"/>
    </location>
</feature>
<reference evidence="10 11" key="1">
    <citation type="submission" date="2024-06" db="EMBL/GenBank/DDBJ databases">
        <title>Genomic Encyclopedia of Type Strains, Phase IV (KMG-IV): sequencing the most valuable type-strain genomes for metagenomic binning, comparative biology and taxonomic classification.</title>
        <authorList>
            <person name="Goeker M."/>
        </authorList>
    </citation>
    <scope>NUCLEOTIDE SEQUENCE [LARGE SCALE GENOMIC DNA]</scope>
    <source>
        <strain evidence="10 11">DSM 29388</strain>
    </source>
</reference>
<dbReference type="Gene3D" id="1.10.3210.10">
    <property type="entry name" value="Hypothetical protein af1432"/>
    <property type="match status" value="1"/>
</dbReference>
<dbReference type="RefSeq" id="WP_354510007.1">
    <property type="nucleotide sequence ID" value="NZ_JBEPMO010000015.1"/>
</dbReference>
<dbReference type="SUPFAM" id="SSF109604">
    <property type="entry name" value="HD-domain/PDEase-like"/>
    <property type="match status" value="1"/>
</dbReference>
<feature type="domain" description="HD" evidence="9">
    <location>
        <begin position="27"/>
        <end position="128"/>
    </location>
</feature>
<keyword evidence="6" id="KW-0051">Antiviral defense</keyword>
<evidence type="ECO:0000256" key="3">
    <source>
        <dbReference type="ARBA" id="ARBA00022692"/>
    </source>
</evidence>
<organism evidence="10 11">
    <name type="scientific">Moheibacter stercoris</name>
    <dbReference type="NCBI Taxonomy" id="1628251"/>
    <lineage>
        <taxon>Bacteria</taxon>
        <taxon>Pseudomonadati</taxon>
        <taxon>Bacteroidota</taxon>
        <taxon>Flavobacteriia</taxon>
        <taxon>Flavobacteriales</taxon>
        <taxon>Weeksellaceae</taxon>
        <taxon>Moheibacter</taxon>
    </lineage>
</organism>
<evidence type="ECO:0000256" key="5">
    <source>
        <dbReference type="ARBA" id="ARBA00022989"/>
    </source>
</evidence>